<dbReference type="RefSeq" id="WP_171628654.1">
    <property type="nucleotide sequence ID" value="NZ_WHNY01000005.1"/>
</dbReference>
<name>A0ABX1X415_9BACL</name>
<evidence type="ECO:0000313" key="6">
    <source>
        <dbReference type="Proteomes" id="UP000653578"/>
    </source>
</evidence>
<dbReference type="SUPFAM" id="SSF75005">
    <property type="entry name" value="Arabinanase/levansucrase/invertase"/>
    <property type="match status" value="1"/>
</dbReference>
<proteinExistence type="inferred from homology"/>
<dbReference type="PANTHER" id="PTHR22925">
    <property type="entry name" value="GLYCOSYL HYDROLASE 43 FAMILY MEMBER"/>
    <property type="match status" value="1"/>
</dbReference>
<keyword evidence="6" id="KW-1185">Reference proteome</keyword>
<dbReference type="Pfam" id="PF04616">
    <property type="entry name" value="Glyco_hydro_43"/>
    <property type="match status" value="1"/>
</dbReference>
<evidence type="ECO:0000256" key="3">
    <source>
        <dbReference type="ARBA" id="ARBA00023295"/>
    </source>
</evidence>
<reference evidence="5 6" key="1">
    <citation type="submission" date="2019-10" db="EMBL/GenBank/DDBJ databases">
        <title>Description of Paenibacillus humi sp. nov.</title>
        <authorList>
            <person name="Carlier A."/>
            <person name="Qi S."/>
        </authorList>
    </citation>
    <scope>NUCLEOTIDE SEQUENCE [LARGE SCALE GENOMIC DNA]</scope>
    <source>
        <strain evidence="5 6">LMG 31461</strain>
    </source>
</reference>
<dbReference type="EMBL" id="WHNY01000005">
    <property type="protein sequence ID" value="NOU62839.1"/>
    <property type="molecule type" value="Genomic_DNA"/>
</dbReference>
<keyword evidence="3 4" id="KW-0326">Glycosidase</keyword>
<evidence type="ECO:0000256" key="2">
    <source>
        <dbReference type="ARBA" id="ARBA00022801"/>
    </source>
</evidence>
<evidence type="ECO:0000256" key="4">
    <source>
        <dbReference type="RuleBase" id="RU361187"/>
    </source>
</evidence>
<evidence type="ECO:0000256" key="1">
    <source>
        <dbReference type="ARBA" id="ARBA00009865"/>
    </source>
</evidence>
<sequence>MKNGTCWLDTEGKLIQAHGGVIIEYQNRFYWYGENKDADTHLNRVPFLGFSCYSSKDMVNWSNEGVVLKSVNDDPEHELSSTKVGERPKVVYNKMMNRFVMWFHLDDATYNYARIGIADADVPTGPFTYRGSLRPDSQGKDSRDMTLYQDDDDSVYLFCSTNWNATTLICQLSEDNLSLTGESKLSLIEQYREAPVIIKENNIYYSFTSGCTGWDPNAMLYGCAREVMGTWRLIDNPCTGMNYRKTYNGQTSNAFKVNGQWYLMLDHWNKDDLRSSGYSFLPVHINGYEVEIPWKEEFLGIKDTTD</sequence>
<dbReference type="Proteomes" id="UP000653578">
    <property type="component" value="Unassembled WGS sequence"/>
</dbReference>
<dbReference type="InterPro" id="IPR006710">
    <property type="entry name" value="Glyco_hydro_43"/>
</dbReference>
<keyword evidence="2 4" id="KW-0378">Hydrolase</keyword>
<dbReference type="InterPro" id="IPR023296">
    <property type="entry name" value="Glyco_hydro_beta-prop_sf"/>
</dbReference>
<evidence type="ECO:0000313" key="5">
    <source>
        <dbReference type="EMBL" id="NOU62839.1"/>
    </source>
</evidence>
<gene>
    <name evidence="5" type="ORF">GC096_02095</name>
</gene>
<accession>A0ABX1X415</accession>
<dbReference type="CDD" id="cd18825">
    <property type="entry name" value="GH43_CtGH43-like"/>
    <property type="match status" value="1"/>
</dbReference>
<comment type="similarity">
    <text evidence="1 4">Belongs to the glycosyl hydrolase 43 family.</text>
</comment>
<protein>
    <submittedName>
        <fullName evidence="5">Family 43 glycosylhydrolase</fullName>
    </submittedName>
</protein>
<comment type="caution">
    <text evidence="5">The sequence shown here is derived from an EMBL/GenBank/DDBJ whole genome shotgun (WGS) entry which is preliminary data.</text>
</comment>
<dbReference type="Gene3D" id="2.115.10.20">
    <property type="entry name" value="Glycosyl hydrolase domain, family 43"/>
    <property type="match status" value="1"/>
</dbReference>
<dbReference type="PANTHER" id="PTHR22925:SF3">
    <property type="entry name" value="GLYCOSYL HYDROLASE FAMILY PROTEIN 43"/>
    <property type="match status" value="1"/>
</dbReference>
<organism evidence="5 6">
    <name type="scientific">Paenibacillus plantarum</name>
    <dbReference type="NCBI Taxonomy" id="2654975"/>
    <lineage>
        <taxon>Bacteria</taxon>
        <taxon>Bacillati</taxon>
        <taxon>Bacillota</taxon>
        <taxon>Bacilli</taxon>
        <taxon>Bacillales</taxon>
        <taxon>Paenibacillaceae</taxon>
        <taxon>Paenibacillus</taxon>
    </lineage>
</organism>